<keyword evidence="2" id="KW-1185">Reference proteome</keyword>
<protein>
    <submittedName>
        <fullName evidence="1">Uncharacterized protein</fullName>
    </submittedName>
</protein>
<dbReference type="Proteomes" id="UP001604267">
    <property type="component" value="Unassembled WGS sequence"/>
</dbReference>
<accession>A0ABW7B503</accession>
<dbReference type="EMBL" id="JBICYV010000008">
    <property type="protein sequence ID" value="MFG3012256.1"/>
    <property type="molecule type" value="Genomic_DNA"/>
</dbReference>
<comment type="caution">
    <text evidence="1">The sequence shown here is derived from an EMBL/GenBank/DDBJ whole genome shotgun (WGS) entry which is preliminary data.</text>
</comment>
<evidence type="ECO:0000313" key="2">
    <source>
        <dbReference type="Proteomes" id="UP001604267"/>
    </source>
</evidence>
<name>A0ABW7B503_9ACTN</name>
<gene>
    <name evidence="1" type="ORF">ACGFZB_17710</name>
</gene>
<proteinExistence type="predicted"/>
<sequence>MDTAHARYGFDRTWWGDPAADWTIRMVTAKPDQRQAFRETYGPLYQSEDAVWRQKIYEARHLGAIRLERHRLGNHEGVRTSYDSMTNILAAVG</sequence>
<dbReference type="RefSeq" id="WP_392818263.1">
    <property type="nucleotide sequence ID" value="NZ_JBICYV010000008.1"/>
</dbReference>
<organism evidence="1 2">
    <name type="scientific">Streptomyces cinerochromogenes</name>
    <dbReference type="NCBI Taxonomy" id="66422"/>
    <lineage>
        <taxon>Bacteria</taxon>
        <taxon>Bacillati</taxon>
        <taxon>Actinomycetota</taxon>
        <taxon>Actinomycetes</taxon>
        <taxon>Kitasatosporales</taxon>
        <taxon>Streptomycetaceae</taxon>
        <taxon>Streptomyces</taxon>
    </lineage>
</organism>
<reference evidence="1 2" key="1">
    <citation type="submission" date="2024-10" db="EMBL/GenBank/DDBJ databases">
        <title>The Natural Products Discovery Center: Release of the First 8490 Sequenced Strains for Exploring Actinobacteria Biosynthetic Diversity.</title>
        <authorList>
            <person name="Kalkreuter E."/>
            <person name="Kautsar S.A."/>
            <person name="Yang D."/>
            <person name="Bader C.D."/>
            <person name="Teijaro C.N."/>
            <person name="Fluegel L."/>
            <person name="Davis C.M."/>
            <person name="Simpson J.R."/>
            <person name="Lauterbach L."/>
            <person name="Steele A.D."/>
            <person name="Gui C."/>
            <person name="Meng S."/>
            <person name="Li G."/>
            <person name="Viehrig K."/>
            <person name="Ye F."/>
            <person name="Su P."/>
            <person name="Kiefer A.F."/>
            <person name="Nichols A."/>
            <person name="Cepeda A.J."/>
            <person name="Yan W."/>
            <person name="Fan B."/>
            <person name="Jiang Y."/>
            <person name="Adhikari A."/>
            <person name="Zheng C.-J."/>
            <person name="Schuster L."/>
            <person name="Cowan T.M."/>
            <person name="Smanski M.J."/>
            <person name="Chevrette M.G."/>
            <person name="De Carvalho L.P.S."/>
            <person name="Shen B."/>
        </authorList>
    </citation>
    <scope>NUCLEOTIDE SEQUENCE [LARGE SCALE GENOMIC DNA]</scope>
    <source>
        <strain evidence="1 2">NPDC048320</strain>
    </source>
</reference>
<evidence type="ECO:0000313" key="1">
    <source>
        <dbReference type="EMBL" id="MFG3012256.1"/>
    </source>
</evidence>